<gene>
    <name evidence="1" type="ORF">C4N21_03870</name>
</gene>
<reference evidence="1 2" key="1">
    <citation type="submission" date="2018-02" db="EMBL/GenBank/DDBJ databases">
        <title>Complete genome sequencing of Faecalibacterium prausnitzii strains isolated from the human gut.</title>
        <authorList>
            <person name="Fitzgerald B.C."/>
            <person name="Shkoporov A.N."/>
            <person name="Ross P.R."/>
            <person name="Hill C."/>
        </authorList>
    </citation>
    <scope>NUCLEOTIDE SEQUENCE [LARGE SCALE GENOMIC DNA]</scope>
    <source>
        <strain evidence="1 2">APC924/119</strain>
    </source>
</reference>
<evidence type="ECO:0000313" key="1">
    <source>
        <dbReference type="EMBL" id="RAW66453.1"/>
    </source>
</evidence>
<dbReference type="RefSeq" id="WP_112121055.1">
    <property type="nucleotide sequence ID" value="NZ_PRLF01000003.1"/>
</dbReference>
<dbReference type="Pfam" id="PF20765">
    <property type="entry name" value="Phage_tail_terminator_8"/>
    <property type="match status" value="1"/>
</dbReference>
<protein>
    <submittedName>
        <fullName evidence="1">Uncharacterized protein</fullName>
    </submittedName>
</protein>
<organism evidence="1 2">
    <name type="scientific">Faecalibacterium prausnitzii</name>
    <dbReference type="NCBI Taxonomy" id="853"/>
    <lineage>
        <taxon>Bacteria</taxon>
        <taxon>Bacillati</taxon>
        <taxon>Bacillota</taxon>
        <taxon>Clostridia</taxon>
        <taxon>Eubacteriales</taxon>
        <taxon>Oscillospiraceae</taxon>
        <taxon>Faecalibacterium</taxon>
    </lineage>
</organism>
<evidence type="ECO:0000313" key="2">
    <source>
        <dbReference type="Proteomes" id="UP000250550"/>
    </source>
</evidence>
<dbReference type="Proteomes" id="UP000250550">
    <property type="component" value="Unassembled WGS sequence"/>
</dbReference>
<dbReference type="AlphaFoldDB" id="A0A329URN4"/>
<name>A0A329URN4_9FIRM</name>
<dbReference type="EMBL" id="PRLF01000003">
    <property type="protein sequence ID" value="RAW66453.1"/>
    <property type="molecule type" value="Genomic_DNA"/>
</dbReference>
<accession>A0A329URN4</accession>
<sequence>MAEINFNSIYDGVSLALHAAFPAAQVHGGNVKQGLKPGDFNVIMPGAGHAKEVGQRYKRTPTVDVIYYPKAGDAECYGMAHRLSFVLGSITTPEGDIIHATGCEWTLAEDVLHVLLSYDHFVRVPLEQENMETLKINEEG</sequence>
<comment type="caution">
    <text evidence="1">The sequence shown here is derived from an EMBL/GenBank/DDBJ whole genome shotgun (WGS) entry which is preliminary data.</text>
</comment>
<dbReference type="InterPro" id="IPR049254">
    <property type="entry name" value="Phage_tail_terminator"/>
</dbReference>
<proteinExistence type="predicted"/>